<dbReference type="Proteomes" id="UP000034668">
    <property type="component" value="Unassembled WGS sequence"/>
</dbReference>
<evidence type="ECO:0000313" key="3">
    <source>
        <dbReference type="EMBL" id="KKH40640.1"/>
    </source>
</evidence>
<dbReference type="AlphaFoldDB" id="A0A0F8QYT4"/>
<dbReference type="EMBL" id="JJQT01000073">
    <property type="protein sequence ID" value="KKH80362.1"/>
    <property type="molecule type" value="Genomic_DNA"/>
</dbReference>
<evidence type="ECO:0000313" key="12">
    <source>
        <dbReference type="EMBL" id="KKH87346.1"/>
    </source>
</evidence>
<dbReference type="EMBL" id="JJRA01000039">
    <property type="protein sequence ID" value="KKI05267.1"/>
    <property type="molecule type" value="Genomic_DNA"/>
</dbReference>
<dbReference type="Proteomes" id="UP000033814">
    <property type="component" value="Unassembled WGS sequence"/>
</dbReference>
<evidence type="ECO:0000313" key="18">
    <source>
        <dbReference type="Proteomes" id="UP000033864"/>
    </source>
</evidence>
<organism evidence="10 28">
    <name type="scientific">Methanosarcina mazei</name>
    <name type="common">Methanosarcina frisia</name>
    <dbReference type="NCBI Taxonomy" id="2209"/>
    <lineage>
        <taxon>Archaea</taxon>
        <taxon>Methanobacteriati</taxon>
        <taxon>Methanobacteriota</taxon>
        <taxon>Stenosarchaea group</taxon>
        <taxon>Methanomicrobia</taxon>
        <taxon>Methanosarcinales</taxon>
        <taxon>Methanosarcinaceae</taxon>
        <taxon>Methanosarcina</taxon>
    </lineage>
</organism>
<gene>
    <name evidence="1" type="ORF">DU31_14840</name>
    <name evidence="3" type="ORF">DU50_13085</name>
    <name evidence="2" type="ORF">DU54_01345</name>
    <name evidence="6" type="ORF">DU73_06350</name>
    <name evidence="7" type="ORF">DU75_12930</name>
    <name evidence="5" type="ORF">DU76_11910</name>
    <name evidence="8" type="ORF">DU77_05190</name>
    <name evidence="10" type="ORF">DU78_12300</name>
    <name evidence="13" type="ORF">DU79_10060</name>
    <name evidence="15" type="ORF">DU81_13470</name>
    <name evidence="11" type="ORF">DU82_09545</name>
    <name evidence="16" type="ORF">DU83_04820</name>
    <name evidence="14" type="ORF">DU84_13420</name>
    <name evidence="4" type="ORF">DU85_14565</name>
    <name evidence="9" type="ORF">DU86_14365</name>
    <name evidence="12" type="ORF">DU88_11865</name>
</gene>
<evidence type="ECO:0000313" key="24">
    <source>
        <dbReference type="Proteomes" id="UP000034547"/>
    </source>
</evidence>
<dbReference type="Proteomes" id="UP000034142">
    <property type="component" value="Unassembled WGS sequence"/>
</dbReference>
<dbReference type="EMBL" id="JJQX01000084">
    <property type="protein sequence ID" value="KKH96257.1"/>
    <property type="molecule type" value="Genomic_DNA"/>
</dbReference>
<evidence type="ECO:0000313" key="29">
    <source>
        <dbReference type="Proteomes" id="UP000034872"/>
    </source>
</evidence>
<dbReference type="EMBL" id="JJQM01000069">
    <property type="protein sequence ID" value="KKH55883.1"/>
    <property type="molecule type" value="Genomic_DNA"/>
</dbReference>
<reference evidence="17 18" key="1">
    <citation type="journal article" date="2015" name="ISME J.">
        <title>Genomic and phenotypic differentiation among Methanosarcina mazei populations from Columbia River sediment.</title>
        <authorList>
            <person name="Youngblut N.D."/>
            <person name="Wirth J.S."/>
            <person name="Henriksen J.R."/>
            <person name="Smith M."/>
            <person name="Simon H."/>
            <person name="Metcalf W.W."/>
            <person name="Whitaker R.J."/>
        </authorList>
    </citation>
    <scope>NUCLEOTIDE SEQUENCE [LARGE SCALE GENOMIC DNA]</scope>
    <source>
        <strain evidence="2 27">1.H.A.1A.1</strain>
        <strain evidence="3 20">1.H.A.1A.3</strain>
        <strain evidence="4 18">1.H.A.1A.6</strain>
        <strain evidence="5 23">1.H.A.2.3</strain>
        <strain evidence="7 26">1.H.A.2.7</strain>
        <strain evidence="6">1.H.A.2.8</strain>
        <strain evidence="9 30">1.H.M.1A.1</strain>
        <strain evidence="8 21">1.H.M.1A.2</strain>
        <strain evidence="10 28">1.H.M.1A.3</strain>
        <strain evidence="11 17">1.H.M.2.2</strain>
        <strain evidence="12 31">1.H.M.2.3</strain>
        <strain evidence="13 25">1.H.M.2.4</strain>
        <strain evidence="14 29">1.H.T.2.1</strain>
        <strain evidence="15 19">1.H.T.2.3</strain>
        <strain evidence="16 24">1.H.T.2.5</strain>
        <strain evidence="1 22">2.F.A.2.3</strain>
    </source>
</reference>
<dbReference type="EMBL" id="JJQH01000088">
    <property type="protein sequence ID" value="KKH40640.1"/>
    <property type="molecule type" value="Genomic_DNA"/>
</dbReference>
<evidence type="ECO:0000313" key="16">
    <source>
        <dbReference type="EMBL" id="KKI05544.1"/>
    </source>
</evidence>
<dbReference type="EMBL" id="JJQO01000030">
    <property type="protein sequence ID" value="KKH69390.1"/>
    <property type="molecule type" value="Genomic_DNA"/>
</dbReference>
<evidence type="ECO:0000313" key="26">
    <source>
        <dbReference type="Proteomes" id="UP000034692"/>
    </source>
</evidence>
<dbReference type="Proteomes" id="UP000034021">
    <property type="component" value="Unassembled WGS sequence"/>
</dbReference>
<evidence type="ECO:0000313" key="7">
    <source>
        <dbReference type="EMBL" id="KKH69390.1"/>
    </source>
</evidence>
<evidence type="ECO:0000313" key="1">
    <source>
        <dbReference type="EMBL" id="KKG00088.1"/>
    </source>
</evidence>
<evidence type="ECO:0000313" key="28">
    <source>
        <dbReference type="Proteomes" id="UP000034842"/>
    </source>
</evidence>
<evidence type="ECO:0000313" key="10">
    <source>
        <dbReference type="EMBL" id="KKH80362.1"/>
    </source>
</evidence>
<dbReference type="EMBL" id="JJQJ01000050">
    <property type="protein sequence ID" value="KKH51658.1"/>
    <property type="molecule type" value="Genomic_DNA"/>
</dbReference>
<evidence type="ECO:0000313" key="6">
    <source>
        <dbReference type="EMBL" id="KKH61959.1"/>
    </source>
</evidence>
<evidence type="ECO:0000313" key="15">
    <source>
        <dbReference type="EMBL" id="KKI05267.1"/>
    </source>
</evidence>
<name>A0A0F8QYT4_METMZ</name>
<proteinExistence type="predicted"/>
<dbReference type="EMBL" id="JJOR01000152">
    <property type="protein sequence ID" value="KKG00088.1"/>
    <property type="molecule type" value="Genomic_DNA"/>
</dbReference>
<dbReference type="EMBL" id="JJQR01000022">
    <property type="protein sequence ID" value="KKH78343.1"/>
    <property type="molecule type" value="Genomic_DNA"/>
</dbReference>
<dbReference type="Proteomes" id="UP000034232">
    <property type="component" value="Unassembled WGS sequence"/>
</dbReference>
<dbReference type="Proteomes" id="UP000034040">
    <property type="component" value="Unassembled WGS sequence"/>
</dbReference>
<evidence type="ECO:0000313" key="4">
    <source>
        <dbReference type="EMBL" id="KKH51658.1"/>
    </source>
</evidence>
<evidence type="ECO:0000313" key="31">
    <source>
        <dbReference type="Proteomes" id="UP000034937"/>
    </source>
</evidence>
<dbReference type="Proteomes" id="UP000034758">
    <property type="component" value="Unassembled WGS sequence"/>
</dbReference>
<dbReference type="EMBL" id="JJQG01000136">
    <property type="protein sequence ID" value="KKH35277.1"/>
    <property type="molecule type" value="Genomic_DNA"/>
</dbReference>
<dbReference type="EMBL" id="JJQS01000026">
    <property type="protein sequence ID" value="KKH77511.1"/>
    <property type="molecule type" value="Genomic_DNA"/>
</dbReference>
<dbReference type="EMBL" id="JJQZ01000045">
    <property type="protein sequence ID" value="KKH97995.1"/>
    <property type="molecule type" value="Genomic_DNA"/>
</dbReference>
<evidence type="ECO:0000313" key="27">
    <source>
        <dbReference type="Proteomes" id="UP000034758"/>
    </source>
</evidence>
<evidence type="ECO:0000313" key="8">
    <source>
        <dbReference type="EMBL" id="KKH77511.1"/>
    </source>
</evidence>
<dbReference type="EMBL" id="JJQW01000080">
    <property type="protein sequence ID" value="KKH87346.1"/>
    <property type="molecule type" value="Genomic_DNA"/>
</dbReference>
<protein>
    <submittedName>
        <fullName evidence="10">Uncharacterized protein</fullName>
    </submittedName>
</protein>
<evidence type="ECO:0000313" key="25">
    <source>
        <dbReference type="Proteomes" id="UP000034668"/>
    </source>
</evidence>
<evidence type="ECO:0000313" key="2">
    <source>
        <dbReference type="EMBL" id="KKH35277.1"/>
    </source>
</evidence>
<evidence type="ECO:0000313" key="22">
    <source>
        <dbReference type="Proteomes" id="UP000034142"/>
    </source>
</evidence>
<dbReference type="EMBL" id="JJQV01000036">
    <property type="protein sequence ID" value="KKH85016.1"/>
    <property type="molecule type" value="Genomic_DNA"/>
</dbReference>
<dbReference type="EMBL" id="JJRB01000027">
    <property type="protein sequence ID" value="KKI05544.1"/>
    <property type="molecule type" value="Genomic_DNA"/>
</dbReference>
<evidence type="ECO:0000313" key="11">
    <source>
        <dbReference type="EMBL" id="KKH85016.1"/>
    </source>
</evidence>
<dbReference type="Proteomes" id="UP000034925">
    <property type="component" value="Unassembled WGS sequence"/>
</dbReference>
<evidence type="ECO:0000313" key="19">
    <source>
        <dbReference type="Proteomes" id="UP000033885"/>
    </source>
</evidence>
<dbReference type="Proteomes" id="UP000034937">
    <property type="component" value="Unassembled WGS sequence"/>
</dbReference>
<evidence type="ECO:0000313" key="5">
    <source>
        <dbReference type="EMBL" id="KKH55883.1"/>
    </source>
</evidence>
<evidence type="ECO:0000313" key="23">
    <source>
        <dbReference type="Proteomes" id="UP000034232"/>
    </source>
</evidence>
<accession>A0A0F8QYT4</accession>
<dbReference type="Proteomes" id="UP000033885">
    <property type="component" value="Unassembled WGS sequence"/>
</dbReference>
<evidence type="ECO:0000313" key="14">
    <source>
        <dbReference type="EMBL" id="KKH97995.1"/>
    </source>
</evidence>
<sequence>MAIERGVLAAGRSGLKVKEMLICFRYDVDGSTENPVRHEDAVLLKIFMDVVYSKPLSNIFSFIYFSPSNRL</sequence>
<dbReference type="Proteomes" id="UP000034692">
    <property type="component" value="Unassembled WGS sequence"/>
</dbReference>
<dbReference type="EMBL" id="JJQP01000273">
    <property type="protein sequence ID" value="KKH61959.1"/>
    <property type="molecule type" value="Genomic_DNA"/>
</dbReference>
<dbReference type="Proteomes" id="UP000034547">
    <property type="component" value="Unassembled WGS sequence"/>
</dbReference>
<dbReference type="RefSeq" id="WP_048041406.1">
    <property type="nucleotide sequence ID" value="NZ_JJOR01000152.1"/>
</dbReference>
<dbReference type="Proteomes" id="UP000034842">
    <property type="component" value="Unassembled WGS sequence"/>
</dbReference>
<evidence type="ECO:0000313" key="30">
    <source>
        <dbReference type="Proteomes" id="UP000034925"/>
    </source>
</evidence>
<evidence type="ECO:0000313" key="20">
    <source>
        <dbReference type="Proteomes" id="UP000034021"/>
    </source>
</evidence>
<evidence type="ECO:0000313" key="13">
    <source>
        <dbReference type="EMBL" id="KKH96257.1"/>
    </source>
</evidence>
<evidence type="ECO:0000313" key="21">
    <source>
        <dbReference type="Proteomes" id="UP000034040"/>
    </source>
</evidence>
<comment type="caution">
    <text evidence="10">The sequence shown here is derived from an EMBL/GenBank/DDBJ whole genome shotgun (WGS) entry which is preliminary data.</text>
</comment>
<dbReference type="Proteomes" id="UP000034872">
    <property type="component" value="Unassembled WGS sequence"/>
</dbReference>
<dbReference type="Proteomes" id="UP000033864">
    <property type="component" value="Unassembled WGS sequence"/>
</dbReference>
<evidence type="ECO:0000313" key="9">
    <source>
        <dbReference type="EMBL" id="KKH78343.1"/>
    </source>
</evidence>
<evidence type="ECO:0000313" key="17">
    <source>
        <dbReference type="Proteomes" id="UP000033814"/>
    </source>
</evidence>